<feature type="region of interest" description="Disordered" evidence="2">
    <location>
        <begin position="703"/>
        <end position="727"/>
    </location>
</feature>
<evidence type="ECO:0000259" key="4">
    <source>
        <dbReference type="Pfam" id="PF10374"/>
    </source>
</evidence>
<gene>
    <name evidence="5" type="ORF">QN277_020249</name>
</gene>
<evidence type="ECO:0000259" key="3">
    <source>
        <dbReference type="Pfam" id="PF10373"/>
    </source>
</evidence>
<feature type="domain" description="DNA/RNA-binding" evidence="3">
    <location>
        <begin position="197"/>
        <end position="505"/>
    </location>
</feature>
<dbReference type="GO" id="GO:0042162">
    <property type="term" value="F:telomeric DNA binding"/>
    <property type="evidence" value="ECO:0007669"/>
    <property type="project" value="TreeGrafter"/>
</dbReference>
<dbReference type="InterPro" id="IPR045153">
    <property type="entry name" value="Est1/Ebs1-like"/>
</dbReference>
<evidence type="ECO:0000256" key="2">
    <source>
        <dbReference type="SAM" id="MobiDB-lite"/>
    </source>
</evidence>
<dbReference type="GO" id="GO:0005697">
    <property type="term" value="C:telomerase holoenzyme complex"/>
    <property type="evidence" value="ECO:0007669"/>
    <property type="project" value="TreeGrafter"/>
</dbReference>
<reference evidence="5" key="1">
    <citation type="submission" date="2023-10" db="EMBL/GenBank/DDBJ databases">
        <title>Chromosome-level genome of the transformable northern wattle, Acacia crassicarpa.</title>
        <authorList>
            <person name="Massaro I."/>
            <person name="Sinha N.R."/>
            <person name="Poethig S."/>
            <person name="Leichty A.R."/>
        </authorList>
    </citation>
    <scope>NUCLEOTIDE SEQUENCE</scope>
    <source>
        <strain evidence="5">Acra3RX</strain>
        <tissue evidence="5">Leaf</tissue>
    </source>
</reference>
<dbReference type="Proteomes" id="UP001293593">
    <property type="component" value="Unassembled WGS sequence"/>
</dbReference>
<dbReference type="InterPro" id="IPR011990">
    <property type="entry name" value="TPR-like_helical_dom_sf"/>
</dbReference>
<dbReference type="SUPFAM" id="SSF48452">
    <property type="entry name" value="TPR-like"/>
    <property type="match status" value="1"/>
</dbReference>
<feature type="region of interest" description="Disordered" evidence="2">
    <location>
        <begin position="638"/>
        <end position="664"/>
    </location>
</feature>
<dbReference type="GO" id="GO:0000184">
    <property type="term" value="P:nuclear-transcribed mRNA catabolic process, nonsense-mediated decay"/>
    <property type="evidence" value="ECO:0007669"/>
    <property type="project" value="TreeGrafter"/>
</dbReference>
<feature type="compositionally biased region" description="Basic and acidic residues" evidence="2">
    <location>
        <begin position="585"/>
        <end position="600"/>
    </location>
</feature>
<dbReference type="Gene3D" id="1.25.40.10">
    <property type="entry name" value="Tetratricopeptide repeat domain"/>
    <property type="match status" value="1"/>
</dbReference>
<proteinExistence type="predicted"/>
<feature type="domain" description="Telomerase activating protein Est1-like N-terminal" evidence="4">
    <location>
        <begin position="65"/>
        <end position="185"/>
    </location>
</feature>
<dbReference type="InterPro" id="IPR018834">
    <property type="entry name" value="DNA/RNA-bd_Est1-type"/>
</dbReference>
<dbReference type="AlphaFoldDB" id="A0AAE1JNN6"/>
<comment type="caution">
    <text evidence="5">The sequence shown here is derived from an EMBL/GenBank/DDBJ whole genome shotgun (WGS) entry which is preliminary data.</text>
</comment>
<keyword evidence="1" id="KW-0677">Repeat</keyword>
<name>A0AAE1JNN6_9FABA</name>
<evidence type="ECO:0000313" key="6">
    <source>
        <dbReference type="Proteomes" id="UP001293593"/>
    </source>
</evidence>
<protein>
    <recommendedName>
        <fullName evidence="7">Protein SMG7L</fullName>
    </recommendedName>
</protein>
<dbReference type="Pfam" id="PF10374">
    <property type="entry name" value="EST1"/>
    <property type="match status" value="1"/>
</dbReference>
<evidence type="ECO:0000256" key="1">
    <source>
        <dbReference type="ARBA" id="ARBA00022737"/>
    </source>
</evidence>
<evidence type="ECO:0008006" key="7">
    <source>
        <dbReference type="Google" id="ProtNLM"/>
    </source>
</evidence>
<feature type="compositionally biased region" description="Polar residues" evidence="2">
    <location>
        <begin position="638"/>
        <end position="650"/>
    </location>
</feature>
<feature type="region of interest" description="Disordered" evidence="2">
    <location>
        <begin position="573"/>
        <end position="620"/>
    </location>
</feature>
<accession>A0AAE1JNN6</accession>
<dbReference type="FunFam" id="1.25.40.10:FF:000225">
    <property type="entry name" value="Protein SMG7"/>
    <property type="match status" value="1"/>
</dbReference>
<keyword evidence="6" id="KW-1185">Reference proteome</keyword>
<evidence type="ECO:0000313" key="5">
    <source>
        <dbReference type="EMBL" id="KAK4271573.1"/>
    </source>
</evidence>
<dbReference type="InterPro" id="IPR019458">
    <property type="entry name" value="Est1-like_N"/>
</dbReference>
<feature type="compositionally biased region" description="Polar residues" evidence="2">
    <location>
        <begin position="604"/>
        <end position="616"/>
    </location>
</feature>
<dbReference type="Pfam" id="PF10373">
    <property type="entry name" value="EST1_DNA_bind"/>
    <property type="match status" value="1"/>
</dbReference>
<sequence>MTTTSSIPSGKQILFEIGNSEKQLWALIHSKGLLQVDTQELYKKVRSSYERTILNNHTLSELQDVEYSLWKLHYKHIDEFRKRIKRGSGNAENKKFGAAQNDSAPLNIDIHLNAFKSFLSEAIEFYQNLIVKLREHYGVSEDALFYKKGCISSSIEPDAMLKCQYLCHRCLVCMGDLARYEQQCENPDIHNQNWSVAATHYLKATRIWPDSGNPHNQLAVLATYIGDEFLALYHCIRSLAVKEPFPDAWNNLSLLFEKNRSFHLPYVSSEASIDFSKPSGFSDQTKTLPKGDSSNNMLKGQSNRLTETKLWSLMVRTMGFFFIKSSPDEFPVVLASTLRELDRLLELEDVELNTMLESYEQVNLARRGPFRAIQAVTVLIFVLKHLVEPKDKDERQSPVLVQLALCATFSFMGRFVERCLKSSPFHSCPSLPSILVFVEWTASMLDSLEVYATDQKSKGAMSYFLGVLMDLLNKLGTYGMETKKFLDKTPLWEDYELRGFSPLACVHVSLDFSGNWEHIDSFESGIELRTLRLRNAAMKIAGRSSDLQTRILCDELGTKFHVGGLDDSDVKKDTGNVKTDCTSNKVEESDQQNHRDEEVCGKPMTSNDPSNSSTNGKHAAVEEEEVILFRPLTRYNSAPSYPSIPTSGQMSPKDKDDQSQHSDDCLRRATSLLMAQTQNHTHSNPMGFHADIENFWSSKSFTQAETSMKESNGHASPRGSISAGPPSLNAWVLDRGSFSNNNRDKGTNGISEYRLEPIQELTSTSLAGLSINGSNDSSVSTSSNQSPSFHPSSATYFNPVPSAPLLPENAAWFAEVPSSVSTPLMPNIPSPPPPISGYADLSSTYGPVGYDPSYPAFTNGYTPTRRMTSSEWLRWYRENYGHERTNNLMQPTTHYNVISRNSENLLYHDPYRFTQFDRWGNPLSPKQYTYMEPPAPPSTLLPSFASAVGQQGEQIISSPFNNFQRASPYGCGAVGSEPQPLIEYLKEKEWRLHQRDPTLREPTFMGN</sequence>
<dbReference type="EMBL" id="JAWXYG010000005">
    <property type="protein sequence ID" value="KAK4271573.1"/>
    <property type="molecule type" value="Genomic_DNA"/>
</dbReference>
<organism evidence="5 6">
    <name type="scientific">Acacia crassicarpa</name>
    <name type="common">northern wattle</name>
    <dbReference type="NCBI Taxonomy" id="499986"/>
    <lineage>
        <taxon>Eukaryota</taxon>
        <taxon>Viridiplantae</taxon>
        <taxon>Streptophyta</taxon>
        <taxon>Embryophyta</taxon>
        <taxon>Tracheophyta</taxon>
        <taxon>Spermatophyta</taxon>
        <taxon>Magnoliopsida</taxon>
        <taxon>eudicotyledons</taxon>
        <taxon>Gunneridae</taxon>
        <taxon>Pentapetalae</taxon>
        <taxon>rosids</taxon>
        <taxon>fabids</taxon>
        <taxon>Fabales</taxon>
        <taxon>Fabaceae</taxon>
        <taxon>Caesalpinioideae</taxon>
        <taxon>mimosoid clade</taxon>
        <taxon>Acacieae</taxon>
        <taxon>Acacia</taxon>
    </lineage>
</organism>
<dbReference type="GO" id="GO:0070034">
    <property type="term" value="F:telomerase RNA binding"/>
    <property type="evidence" value="ECO:0007669"/>
    <property type="project" value="TreeGrafter"/>
</dbReference>
<feature type="compositionally biased region" description="Basic and acidic residues" evidence="2">
    <location>
        <begin position="652"/>
        <end position="664"/>
    </location>
</feature>
<dbReference type="PANTHER" id="PTHR15696">
    <property type="entry name" value="SMG-7 SUPPRESSOR WITH MORPHOLOGICAL EFFECT ON GENITALIA PROTEIN 7"/>
    <property type="match status" value="1"/>
</dbReference>
<dbReference type="PANTHER" id="PTHR15696:SF0">
    <property type="entry name" value="TELOMERASE-BINDING PROTEIN EST1A"/>
    <property type="match status" value="1"/>
</dbReference>